<evidence type="ECO:0000256" key="2">
    <source>
        <dbReference type="ARBA" id="ARBA00022630"/>
    </source>
</evidence>
<evidence type="ECO:0000313" key="8">
    <source>
        <dbReference type="Proteomes" id="UP000237061"/>
    </source>
</evidence>
<dbReference type="GO" id="GO:0010181">
    <property type="term" value="F:FMN binding"/>
    <property type="evidence" value="ECO:0007669"/>
    <property type="project" value="InterPro"/>
</dbReference>
<reference evidence="7 8" key="1">
    <citation type="submission" date="2018-01" db="EMBL/GenBank/DDBJ databases">
        <title>Arthrobacter sp. nov., from glaciers in China.</title>
        <authorList>
            <person name="Liu Q."/>
            <person name="Xin Y.-H."/>
        </authorList>
    </citation>
    <scope>NUCLEOTIDE SEQUENCE [LARGE SCALE GENOMIC DNA]</scope>
    <source>
        <strain evidence="7 8">HLT2-12-2</strain>
    </source>
</reference>
<dbReference type="PANTHER" id="PTHR43303:SF4">
    <property type="entry name" value="NADPH DEHYDROGENASE C23G7.10C-RELATED"/>
    <property type="match status" value="1"/>
</dbReference>
<dbReference type="CDD" id="cd02932">
    <property type="entry name" value="OYE_YqiM_FMN"/>
    <property type="match status" value="1"/>
</dbReference>
<dbReference type="Proteomes" id="UP000237061">
    <property type="component" value="Unassembled WGS sequence"/>
</dbReference>
<comment type="caution">
    <text evidence="7">The sequence shown here is derived from an EMBL/GenBank/DDBJ whole genome shotgun (WGS) entry which is preliminary data.</text>
</comment>
<dbReference type="RefSeq" id="WP_103465314.1">
    <property type="nucleotide sequence ID" value="NZ_PPXC01000005.1"/>
</dbReference>
<protein>
    <submittedName>
        <fullName evidence="7">Oxidoreductase</fullName>
    </submittedName>
</protein>
<dbReference type="GO" id="GO:0050661">
    <property type="term" value="F:NADP binding"/>
    <property type="evidence" value="ECO:0007669"/>
    <property type="project" value="InterPro"/>
</dbReference>
<proteinExistence type="predicted"/>
<dbReference type="Pfam" id="PF00724">
    <property type="entry name" value="Oxidored_FMN"/>
    <property type="match status" value="1"/>
</dbReference>
<keyword evidence="3" id="KW-0288">FMN</keyword>
<dbReference type="InterPro" id="IPR044152">
    <property type="entry name" value="YqjM-like"/>
</dbReference>
<evidence type="ECO:0000313" key="7">
    <source>
        <dbReference type="EMBL" id="POH73959.1"/>
    </source>
</evidence>
<dbReference type="SUPFAM" id="SSF51395">
    <property type="entry name" value="FMN-linked oxidoreductases"/>
    <property type="match status" value="1"/>
</dbReference>
<dbReference type="GO" id="GO:0003959">
    <property type="term" value="F:NADPH dehydrogenase activity"/>
    <property type="evidence" value="ECO:0007669"/>
    <property type="project" value="InterPro"/>
</dbReference>
<dbReference type="InterPro" id="IPR013785">
    <property type="entry name" value="Aldolase_TIM"/>
</dbReference>
<keyword evidence="2" id="KW-0285">Flavoprotein</keyword>
<dbReference type="InterPro" id="IPR001155">
    <property type="entry name" value="OxRdtase_FMN_N"/>
</dbReference>
<keyword evidence="8" id="KW-1185">Reference proteome</keyword>
<name>A0A2S3ZY20_ARTGL</name>
<evidence type="ECO:0000256" key="5">
    <source>
        <dbReference type="ARBA" id="ARBA00023002"/>
    </source>
</evidence>
<feature type="domain" description="NADH:flavin oxidoreductase/NADH oxidase N-terminal" evidence="6">
    <location>
        <begin position="3"/>
        <end position="346"/>
    </location>
</feature>
<keyword evidence="4" id="KW-0521">NADP</keyword>
<dbReference type="PANTHER" id="PTHR43303">
    <property type="entry name" value="NADPH DEHYDROGENASE C23G7.10C-RELATED"/>
    <property type="match status" value="1"/>
</dbReference>
<sequence>MTELFEPLTVRGTTIPNRVWMSPMCTYSALSDGSGVGAPNDFHLAHYAARAAGGVGLAVVEATGVLPEGRISPYDLGLWDDAQIPAHRRLAAAIADAGAVPGIQLAHAGRKASMERPWLGGGPVPAAEGGWPVVGPSGIAFPGYPEPAAMTVADIATVVAAWADSAQRALEAGYEVVEIHAAHGYLLHSFLSPLSNTRTDNYGGSLENRARIVLEVLDAVRAVWPADKPIFLRISTTDWVAEDPEDGRAAWTVEDSIVLSRWATDHGADLIDASSGALVPASIPHREDYQTRNAALLKAASGTLVAAVGRITDPATASELLSNGSADAVFIGRALLRDASWANNAATVLGARGRFMRQYDYAV</sequence>
<evidence type="ECO:0000256" key="4">
    <source>
        <dbReference type="ARBA" id="ARBA00022857"/>
    </source>
</evidence>
<dbReference type="Gene3D" id="3.20.20.70">
    <property type="entry name" value="Aldolase class I"/>
    <property type="match status" value="1"/>
</dbReference>
<comment type="cofactor">
    <cofactor evidence="1">
        <name>FMN</name>
        <dbReference type="ChEBI" id="CHEBI:58210"/>
    </cofactor>
</comment>
<keyword evidence="5" id="KW-0560">Oxidoreductase</keyword>
<evidence type="ECO:0000256" key="3">
    <source>
        <dbReference type="ARBA" id="ARBA00022643"/>
    </source>
</evidence>
<evidence type="ECO:0000259" key="6">
    <source>
        <dbReference type="Pfam" id="PF00724"/>
    </source>
</evidence>
<accession>A0A2S3ZY20</accession>
<gene>
    <name evidence="7" type="ORF">CVS27_08600</name>
</gene>
<dbReference type="AlphaFoldDB" id="A0A2S3ZY20"/>
<dbReference type="EMBL" id="PPXC01000005">
    <property type="protein sequence ID" value="POH73959.1"/>
    <property type="molecule type" value="Genomic_DNA"/>
</dbReference>
<organism evidence="7 8">
    <name type="scientific">Arthrobacter glacialis</name>
    <dbReference type="NCBI Taxonomy" id="1664"/>
    <lineage>
        <taxon>Bacteria</taxon>
        <taxon>Bacillati</taxon>
        <taxon>Actinomycetota</taxon>
        <taxon>Actinomycetes</taxon>
        <taxon>Micrococcales</taxon>
        <taxon>Micrococcaceae</taxon>
        <taxon>Arthrobacter</taxon>
    </lineage>
</organism>
<evidence type="ECO:0000256" key="1">
    <source>
        <dbReference type="ARBA" id="ARBA00001917"/>
    </source>
</evidence>